<organism evidence="1 2">
    <name type="scientific">Granulicella cerasi</name>
    <dbReference type="NCBI Taxonomy" id="741063"/>
    <lineage>
        <taxon>Bacteria</taxon>
        <taxon>Pseudomonadati</taxon>
        <taxon>Acidobacteriota</taxon>
        <taxon>Terriglobia</taxon>
        <taxon>Terriglobales</taxon>
        <taxon>Acidobacteriaceae</taxon>
        <taxon>Granulicella</taxon>
    </lineage>
</organism>
<dbReference type="InterPro" id="IPR024476">
    <property type="entry name" value="DUF3861"/>
</dbReference>
<dbReference type="Gene3D" id="3.10.20.850">
    <property type="entry name" value="Protein of unknown function DUF3861"/>
    <property type="match status" value="1"/>
</dbReference>
<dbReference type="Pfam" id="PF12977">
    <property type="entry name" value="DUF3861"/>
    <property type="match status" value="1"/>
</dbReference>
<dbReference type="EMBL" id="JBHSWI010000001">
    <property type="protein sequence ID" value="MFC6646353.1"/>
    <property type="molecule type" value="Genomic_DNA"/>
</dbReference>
<accession>A0ABW1ZBC4</accession>
<proteinExistence type="predicted"/>
<name>A0ABW1ZBC4_9BACT</name>
<sequence>MRRNLRQYAIPQNPRHLSVHPTGMYRYKITLERVVDDAKPLPSGAPDDKLQFETVNHDDLFSIIARTRSKNQWTEDEAASLALGLKLFSEVVLAHRKEELFAPAWTALHEFIGNFKQVPVKE</sequence>
<dbReference type="InterPro" id="IPR038194">
    <property type="entry name" value="DUF3861_sf"/>
</dbReference>
<evidence type="ECO:0000313" key="1">
    <source>
        <dbReference type="EMBL" id="MFC6646353.1"/>
    </source>
</evidence>
<reference evidence="2" key="1">
    <citation type="journal article" date="2019" name="Int. J. Syst. Evol. Microbiol.">
        <title>The Global Catalogue of Microorganisms (GCM) 10K type strain sequencing project: providing services to taxonomists for standard genome sequencing and annotation.</title>
        <authorList>
            <consortium name="The Broad Institute Genomics Platform"/>
            <consortium name="The Broad Institute Genome Sequencing Center for Infectious Disease"/>
            <person name="Wu L."/>
            <person name="Ma J."/>
        </authorList>
    </citation>
    <scope>NUCLEOTIDE SEQUENCE [LARGE SCALE GENOMIC DNA]</scope>
    <source>
        <strain evidence="2">CGMCC 1.16026</strain>
    </source>
</reference>
<gene>
    <name evidence="1" type="ORF">ACFQBQ_12310</name>
</gene>
<keyword evidence="2" id="KW-1185">Reference proteome</keyword>
<comment type="caution">
    <text evidence="1">The sequence shown here is derived from an EMBL/GenBank/DDBJ whole genome shotgun (WGS) entry which is preliminary data.</text>
</comment>
<dbReference type="RefSeq" id="WP_263370029.1">
    <property type="nucleotide sequence ID" value="NZ_JAGSYD010000001.1"/>
</dbReference>
<dbReference type="Proteomes" id="UP001596391">
    <property type="component" value="Unassembled WGS sequence"/>
</dbReference>
<evidence type="ECO:0000313" key="2">
    <source>
        <dbReference type="Proteomes" id="UP001596391"/>
    </source>
</evidence>
<protein>
    <submittedName>
        <fullName evidence="1">DUF3861 domain-containing protein</fullName>
    </submittedName>
</protein>